<sequence length="60" mass="7009">MSTPFENQLPREWFEIANNAKSWTIYPTGGHFASLEEPELLVSDIRRSFGRGLKENWIKL</sequence>
<dbReference type="OrthoDB" id="7130006at2759"/>
<protein>
    <submittedName>
        <fullName evidence="1">Uncharacterized protein</fullName>
    </submittedName>
</protein>
<dbReference type="Proteomes" id="UP000268093">
    <property type="component" value="Unassembled WGS sequence"/>
</dbReference>
<dbReference type="AlphaFoldDB" id="A0A433AVI8"/>
<organism evidence="1 2">
    <name type="scientific">Jimgerdemannia flammicorona</name>
    <dbReference type="NCBI Taxonomy" id="994334"/>
    <lineage>
        <taxon>Eukaryota</taxon>
        <taxon>Fungi</taxon>
        <taxon>Fungi incertae sedis</taxon>
        <taxon>Mucoromycota</taxon>
        <taxon>Mucoromycotina</taxon>
        <taxon>Endogonomycetes</taxon>
        <taxon>Endogonales</taxon>
        <taxon>Endogonaceae</taxon>
        <taxon>Jimgerdemannia</taxon>
    </lineage>
</organism>
<comment type="caution">
    <text evidence="1">The sequence shown here is derived from an EMBL/GenBank/DDBJ whole genome shotgun (WGS) entry which is preliminary data.</text>
</comment>
<dbReference type="Gene3D" id="3.40.50.1820">
    <property type="entry name" value="alpha/beta hydrolase"/>
    <property type="match status" value="1"/>
</dbReference>
<keyword evidence="2" id="KW-1185">Reference proteome</keyword>
<accession>A0A433AVI8</accession>
<proteinExistence type="predicted"/>
<name>A0A433AVI8_9FUNG</name>
<dbReference type="EMBL" id="RBNI01016775">
    <property type="protein sequence ID" value="RUP06738.1"/>
    <property type="molecule type" value="Genomic_DNA"/>
</dbReference>
<evidence type="ECO:0000313" key="1">
    <source>
        <dbReference type="EMBL" id="RUP06738.1"/>
    </source>
</evidence>
<reference evidence="1 2" key="1">
    <citation type="journal article" date="2018" name="New Phytol.">
        <title>Phylogenomics of Endogonaceae and evolution of mycorrhizas within Mucoromycota.</title>
        <authorList>
            <person name="Chang Y."/>
            <person name="Desiro A."/>
            <person name="Na H."/>
            <person name="Sandor L."/>
            <person name="Lipzen A."/>
            <person name="Clum A."/>
            <person name="Barry K."/>
            <person name="Grigoriev I.V."/>
            <person name="Martin F.M."/>
            <person name="Stajich J.E."/>
            <person name="Smith M.E."/>
            <person name="Bonito G."/>
            <person name="Spatafora J.W."/>
        </authorList>
    </citation>
    <scope>NUCLEOTIDE SEQUENCE [LARGE SCALE GENOMIC DNA]</scope>
    <source>
        <strain evidence="1 2">GMNB39</strain>
    </source>
</reference>
<evidence type="ECO:0000313" key="2">
    <source>
        <dbReference type="Proteomes" id="UP000268093"/>
    </source>
</evidence>
<gene>
    <name evidence="1" type="ORF">BC936DRAFT_140299</name>
</gene>
<dbReference type="InterPro" id="IPR029058">
    <property type="entry name" value="AB_hydrolase_fold"/>
</dbReference>
<dbReference type="SUPFAM" id="SSF53474">
    <property type="entry name" value="alpha/beta-Hydrolases"/>
    <property type="match status" value="1"/>
</dbReference>